<keyword evidence="6" id="KW-0238">DNA-binding</keyword>
<proteinExistence type="predicted"/>
<dbReference type="SUPFAM" id="SSF52172">
    <property type="entry name" value="CheY-like"/>
    <property type="match status" value="1"/>
</dbReference>
<dbReference type="PRINTS" id="PR01590">
    <property type="entry name" value="HTHFIS"/>
</dbReference>
<evidence type="ECO:0000256" key="1">
    <source>
        <dbReference type="ARBA" id="ARBA00022553"/>
    </source>
</evidence>
<dbReference type="InterPro" id="IPR058031">
    <property type="entry name" value="AAA_lid_NorR"/>
</dbReference>
<dbReference type="GO" id="GO:0005524">
    <property type="term" value="F:ATP binding"/>
    <property type="evidence" value="ECO:0007669"/>
    <property type="project" value="UniProtKB-KW"/>
</dbReference>
<dbReference type="InterPro" id="IPR002197">
    <property type="entry name" value="HTH_Fis"/>
</dbReference>
<dbReference type="Pfam" id="PF25601">
    <property type="entry name" value="AAA_lid_14"/>
    <property type="match status" value="1"/>
</dbReference>
<dbReference type="AlphaFoldDB" id="A0AA41R3Q6"/>
<dbReference type="CDD" id="cd00156">
    <property type="entry name" value="REC"/>
    <property type="match status" value="1"/>
</dbReference>
<dbReference type="InterPro" id="IPR002078">
    <property type="entry name" value="Sigma_54_int"/>
</dbReference>
<evidence type="ECO:0000256" key="8">
    <source>
        <dbReference type="PROSITE-ProRule" id="PRU00169"/>
    </source>
</evidence>
<keyword evidence="12" id="KW-1185">Reference proteome</keyword>
<dbReference type="InterPro" id="IPR009057">
    <property type="entry name" value="Homeodomain-like_sf"/>
</dbReference>
<evidence type="ECO:0000313" key="12">
    <source>
        <dbReference type="Proteomes" id="UP001165427"/>
    </source>
</evidence>
<dbReference type="FunFam" id="3.40.50.300:FF:000006">
    <property type="entry name" value="DNA-binding transcriptional regulator NtrC"/>
    <property type="match status" value="1"/>
</dbReference>
<dbReference type="PROSITE" id="PS50110">
    <property type="entry name" value="RESPONSE_REGULATORY"/>
    <property type="match status" value="1"/>
</dbReference>
<protein>
    <submittedName>
        <fullName evidence="11">Sigma-54 dependent transcriptional regulator</fullName>
    </submittedName>
</protein>
<dbReference type="InterPro" id="IPR025943">
    <property type="entry name" value="Sigma_54_int_dom_ATP-bd_2"/>
</dbReference>
<feature type="domain" description="Sigma-54 factor interaction" evidence="9">
    <location>
        <begin position="145"/>
        <end position="374"/>
    </location>
</feature>
<gene>
    <name evidence="11" type="ORF">MRX98_06565</name>
</gene>
<keyword evidence="2" id="KW-0547">Nucleotide-binding</keyword>
<keyword evidence="5" id="KW-0805">Transcription regulation</keyword>
<dbReference type="InterPro" id="IPR011006">
    <property type="entry name" value="CheY-like_superfamily"/>
</dbReference>
<evidence type="ECO:0000256" key="2">
    <source>
        <dbReference type="ARBA" id="ARBA00022741"/>
    </source>
</evidence>
<dbReference type="SUPFAM" id="SSF46689">
    <property type="entry name" value="Homeodomain-like"/>
    <property type="match status" value="1"/>
</dbReference>
<evidence type="ECO:0000313" key="11">
    <source>
        <dbReference type="EMBL" id="MCJ8500231.1"/>
    </source>
</evidence>
<keyword evidence="7" id="KW-0804">Transcription</keyword>
<dbReference type="InterPro" id="IPR025662">
    <property type="entry name" value="Sigma_54_int_dom_ATP-bd_1"/>
</dbReference>
<evidence type="ECO:0000259" key="9">
    <source>
        <dbReference type="PROSITE" id="PS50045"/>
    </source>
</evidence>
<evidence type="ECO:0000256" key="6">
    <source>
        <dbReference type="ARBA" id="ARBA00023125"/>
    </source>
</evidence>
<dbReference type="PANTHER" id="PTHR32071">
    <property type="entry name" value="TRANSCRIPTIONAL REGULATORY PROTEIN"/>
    <property type="match status" value="1"/>
</dbReference>
<evidence type="ECO:0000256" key="4">
    <source>
        <dbReference type="ARBA" id="ARBA00023012"/>
    </source>
</evidence>
<dbReference type="Proteomes" id="UP001165427">
    <property type="component" value="Unassembled WGS sequence"/>
</dbReference>
<dbReference type="Gene3D" id="1.10.10.60">
    <property type="entry name" value="Homeodomain-like"/>
    <property type="match status" value="1"/>
</dbReference>
<dbReference type="InterPro" id="IPR003593">
    <property type="entry name" value="AAA+_ATPase"/>
</dbReference>
<dbReference type="PROSITE" id="PS00688">
    <property type="entry name" value="SIGMA54_INTERACT_3"/>
    <property type="match status" value="1"/>
</dbReference>
<evidence type="ECO:0000256" key="7">
    <source>
        <dbReference type="ARBA" id="ARBA00023163"/>
    </source>
</evidence>
<organism evidence="11 12">
    <name type="scientific">Desulfatitalea alkaliphila</name>
    <dbReference type="NCBI Taxonomy" id="2929485"/>
    <lineage>
        <taxon>Bacteria</taxon>
        <taxon>Pseudomonadati</taxon>
        <taxon>Thermodesulfobacteriota</taxon>
        <taxon>Desulfobacteria</taxon>
        <taxon>Desulfobacterales</taxon>
        <taxon>Desulfosarcinaceae</taxon>
        <taxon>Desulfatitalea</taxon>
    </lineage>
</organism>
<dbReference type="FunFam" id="3.40.50.2300:FF:000018">
    <property type="entry name" value="DNA-binding transcriptional regulator NtrC"/>
    <property type="match status" value="1"/>
</dbReference>
<dbReference type="InterPro" id="IPR027417">
    <property type="entry name" value="P-loop_NTPase"/>
</dbReference>
<dbReference type="SUPFAM" id="SSF52540">
    <property type="entry name" value="P-loop containing nucleoside triphosphate hydrolases"/>
    <property type="match status" value="1"/>
</dbReference>
<dbReference type="Pfam" id="PF00158">
    <property type="entry name" value="Sigma54_activat"/>
    <property type="match status" value="1"/>
</dbReference>
<dbReference type="InterPro" id="IPR001789">
    <property type="entry name" value="Sig_transdc_resp-reg_receiver"/>
</dbReference>
<dbReference type="GO" id="GO:0006355">
    <property type="term" value="P:regulation of DNA-templated transcription"/>
    <property type="evidence" value="ECO:0007669"/>
    <property type="project" value="InterPro"/>
</dbReference>
<dbReference type="SMART" id="SM00448">
    <property type="entry name" value="REC"/>
    <property type="match status" value="1"/>
</dbReference>
<comment type="caution">
    <text evidence="11">The sequence shown here is derived from an EMBL/GenBank/DDBJ whole genome shotgun (WGS) entry which is preliminary data.</text>
</comment>
<evidence type="ECO:0000256" key="5">
    <source>
        <dbReference type="ARBA" id="ARBA00023015"/>
    </source>
</evidence>
<dbReference type="InterPro" id="IPR025944">
    <property type="entry name" value="Sigma_54_int_dom_CS"/>
</dbReference>
<dbReference type="Gene3D" id="3.40.50.2300">
    <property type="match status" value="1"/>
</dbReference>
<dbReference type="EMBL" id="JALJRB010000005">
    <property type="protein sequence ID" value="MCJ8500231.1"/>
    <property type="molecule type" value="Genomic_DNA"/>
</dbReference>
<dbReference type="PROSITE" id="PS50045">
    <property type="entry name" value="SIGMA54_INTERACT_4"/>
    <property type="match status" value="1"/>
</dbReference>
<dbReference type="CDD" id="cd00009">
    <property type="entry name" value="AAA"/>
    <property type="match status" value="1"/>
</dbReference>
<dbReference type="Pfam" id="PF00072">
    <property type="entry name" value="Response_reg"/>
    <property type="match status" value="1"/>
</dbReference>
<dbReference type="Gene3D" id="3.40.50.300">
    <property type="entry name" value="P-loop containing nucleotide triphosphate hydrolases"/>
    <property type="match status" value="1"/>
</dbReference>
<evidence type="ECO:0000259" key="10">
    <source>
        <dbReference type="PROSITE" id="PS50110"/>
    </source>
</evidence>
<keyword evidence="4" id="KW-0902">Two-component regulatory system</keyword>
<name>A0AA41R3Q6_9BACT</name>
<keyword evidence="3" id="KW-0067">ATP-binding</keyword>
<feature type="domain" description="Response regulatory" evidence="10">
    <location>
        <begin position="11"/>
        <end position="125"/>
    </location>
</feature>
<evidence type="ECO:0000256" key="3">
    <source>
        <dbReference type="ARBA" id="ARBA00022840"/>
    </source>
</evidence>
<dbReference type="PROSITE" id="PS00675">
    <property type="entry name" value="SIGMA54_INTERACT_1"/>
    <property type="match status" value="1"/>
</dbReference>
<dbReference type="GO" id="GO:0000160">
    <property type="term" value="P:phosphorelay signal transduction system"/>
    <property type="evidence" value="ECO:0007669"/>
    <property type="project" value="UniProtKB-KW"/>
</dbReference>
<dbReference type="RefSeq" id="WP_246904104.1">
    <property type="nucleotide sequence ID" value="NZ_JALJRB010000005.1"/>
</dbReference>
<dbReference type="GO" id="GO:0043565">
    <property type="term" value="F:sequence-specific DNA binding"/>
    <property type="evidence" value="ECO:0007669"/>
    <property type="project" value="InterPro"/>
</dbReference>
<dbReference type="SMART" id="SM00382">
    <property type="entry name" value="AAA"/>
    <property type="match status" value="1"/>
</dbReference>
<keyword evidence="1 8" id="KW-0597">Phosphoprotein</keyword>
<dbReference type="Gene3D" id="1.10.8.60">
    <property type="match status" value="1"/>
</dbReference>
<dbReference type="Pfam" id="PF02954">
    <property type="entry name" value="HTH_8"/>
    <property type="match status" value="1"/>
</dbReference>
<feature type="modified residue" description="4-aspartylphosphate" evidence="8">
    <location>
        <position position="60"/>
    </location>
</feature>
<reference evidence="11" key="1">
    <citation type="submission" date="2022-04" db="EMBL/GenBank/DDBJ databases">
        <title>Desulfatitalea alkaliphila sp. nov., a novel anaerobic sulfate-reducing bacterium isolated from terrestrial mud volcano, Taman Peninsula, Russia.</title>
        <authorList>
            <person name="Khomyakova M.A."/>
            <person name="Merkel A.Y."/>
            <person name="Slobodkin A.I."/>
        </authorList>
    </citation>
    <scope>NUCLEOTIDE SEQUENCE</scope>
    <source>
        <strain evidence="11">M08but</strain>
    </source>
</reference>
<dbReference type="PROSITE" id="PS00676">
    <property type="entry name" value="SIGMA54_INTERACT_2"/>
    <property type="match status" value="1"/>
</dbReference>
<accession>A0AA41R3Q6</accession>
<sequence>MAQVPNPIPSSILIVDDDPHVLQVLEARLQSSGFNILTAESGQEALRLLKDNRVDLMISDMKMPGMSGMEVMAKARDLQPGLPIIFLTAFSTVADAVQAVKAGAVDYLPKPFDGRQLVYKLRQVLSEQPRAAGNGDEDALIGDMEAAASPKMKELYTLVQRVAQSDVNVLILGESGVGKERIARLIHRLSARHKHPFVVVDCGSTPAGLLESELFGHVRGAFTHAVSDKRGLIDTADKGTLFLDEIGNISSDMQVRLLRFLEDRKIRRIGDLKENSVDCRVLAATNADLVQEIKKGNFREDLYYRLRVVTLQIPSLRERREDIPVLAKHFVQSYACQSGLPSVQVPKETVDYITKYPWPGNVRELKNAIEAGIVLCRGNVLRPEDMHQSGLPTLAVTAEAPAADDSFSLEDTERGAIIRALKQTGGIQKEAAKLLGISRRAIHYKIKKYEIDAHSLRARQ</sequence>